<gene>
    <name evidence="1" type="ORF">SAMN05216167_107220</name>
</gene>
<dbReference type="STRING" id="662367.SAMN05216167_107220"/>
<reference evidence="1 2" key="1">
    <citation type="submission" date="2016-10" db="EMBL/GenBank/DDBJ databases">
        <authorList>
            <person name="de Groot N.N."/>
        </authorList>
    </citation>
    <scope>NUCLEOTIDE SEQUENCE [LARGE SCALE GENOMIC DNA]</scope>
    <source>
        <strain evidence="1 2">DSM 26130</strain>
    </source>
</reference>
<accession>A0A1I1VK47</accession>
<dbReference type="EMBL" id="FOLQ01000007">
    <property type="protein sequence ID" value="SFD83239.1"/>
    <property type="molecule type" value="Genomic_DNA"/>
</dbReference>
<dbReference type="Proteomes" id="UP000198598">
    <property type="component" value="Unassembled WGS sequence"/>
</dbReference>
<evidence type="ECO:0000313" key="1">
    <source>
        <dbReference type="EMBL" id="SFD83239.1"/>
    </source>
</evidence>
<proteinExistence type="predicted"/>
<dbReference type="OrthoDB" id="884216at2"/>
<dbReference type="AlphaFoldDB" id="A0A1I1VK47"/>
<sequence length="66" mass="7769">MQDHIHNLLNRFQYSEQGQETAVFRVLFSYEDPSQVMSDLDIHNGYTLRNRVSVYSPGFNPAIHQR</sequence>
<protein>
    <submittedName>
        <fullName evidence="1">Uncharacterized protein</fullName>
    </submittedName>
</protein>
<evidence type="ECO:0000313" key="2">
    <source>
        <dbReference type="Proteomes" id="UP000198598"/>
    </source>
</evidence>
<dbReference type="RefSeq" id="WP_093829167.1">
    <property type="nucleotide sequence ID" value="NZ_FOLQ01000007.1"/>
</dbReference>
<name>A0A1I1VK47_9BACT</name>
<keyword evidence="2" id="KW-1185">Reference proteome</keyword>
<organism evidence="1 2">
    <name type="scientific">Spirosoma endophyticum</name>
    <dbReference type="NCBI Taxonomy" id="662367"/>
    <lineage>
        <taxon>Bacteria</taxon>
        <taxon>Pseudomonadati</taxon>
        <taxon>Bacteroidota</taxon>
        <taxon>Cytophagia</taxon>
        <taxon>Cytophagales</taxon>
        <taxon>Cytophagaceae</taxon>
        <taxon>Spirosoma</taxon>
    </lineage>
</organism>